<dbReference type="Proteomes" id="UP001266305">
    <property type="component" value="Unassembled WGS sequence"/>
</dbReference>
<gene>
    <name evidence="2" type="ORF">P7K49_010121</name>
</gene>
<accession>A0ABQ9VLW1</accession>
<evidence type="ECO:0000313" key="3">
    <source>
        <dbReference type="Proteomes" id="UP001266305"/>
    </source>
</evidence>
<evidence type="ECO:0000256" key="1">
    <source>
        <dbReference type="SAM" id="MobiDB-lite"/>
    </source>
</evidence>
<sequence length="134" mass="14883">MHWCMAEKLQYGHLNFFLITVNSFTERQRPARHQQGLGCAALCPTDHGCTLQPSSQDTCLPRPPTRHWSALRQAGVPCLQRLSHPQPGGVVAARLSPTELRSPSSHEIFPSRPRGRGATDDRQRAPRPKAGSKE</sequence>
<evidence type="ECO:0000313" key="2">
    <source>
        <dbReference type="EMBL" id="KAK2110375.1"/>
    </source>
</evidence>
<keyword evidence="3" id="KW-1185">Reference proteome</keyword>
<name>A0ABQ9VLW1_SAGOE</name>
<feature type="region of interest" description="Disordered" evidence="1">
    <location>
        <begin position="82"/>
        <end position="134"/>
    </location>
</feature>
<organism evidence="2 3">
    <name type="scientific">Saguinus oedipus</name>
    <name type="common">Cotton-top tamarin</name>
    <name type="synonym">Oedipomidas oedipus</name>
    <dbReference type="NCBI Taxonomy" id="9490"/>
    <lineage>
        <taxon>Eukaryota</taxon>
        <taxon>Metazoa</taxon>
        <taxon>Chordata</taxon>
        <taxon>Craniata</taxon>
        <taxon>Vertebrata</taxon>
        <taxon>Euteleostomi</taxon>
        <taxon>Mammalia</taxon>
        <taxon>Eutheria</taxon>
        <taxon>Euarchontoglires</taxon>
        <taxon>Primates</taxon>
        <taxon>Haplorrhini</taxon>
        <taxon>Platyrrhini</taxon>
        <taxon>Cebidae</taxon>
        <taxon>Callitrichinae</taxon>
        <taxon>Saguinus</taxon>
    </lineage>
</organism>
<dbReference type="EMBL" id="JASSZA010000005">
    <property type="protein sequence ID" value="KAK2110375.1"/>
    <property type="molecule type" value="Genomic_DNA"/>
</dbReference>
<comment type="caution">
    <text evidence="2">The sequence shown here is derived from an EMBL/GenBank/DDBJ whole genome shotgun (WGS) entry which is preliminary data.</text>
</comment>
<proteinExistence type="predicted"/>
<reference evidence="2 3" key="1">
    <citation type="submission" date="2023-05" db="EMBL/GenBank/DDBJ databases">
        <title>B98-5 Cell Line De Novo Hybrid Assembly: An Optical Mapping Approach.</title>
        <authorList>
            <person name="Kananen K."/>
            <person name="Auerbach J.A."/>
            <person name="Kautto E."/>
            <person name="Blachly J.S."/>
        </authorList>
    </citation>
    <scope>NUCLEOTIDE SEQUENCE [LARGE SCALE GENOMIC DNA]</scope>
    <source>
        <strain evidence="2">B95-8</strain>
        <tissue evidence="2">Cell line</tissue>
    </source>
</reference>
<protein>
    <submittedName>
        <fullName evidence="2">Uncharacterized protein</fullName>
    </submittedName>
</protein>